<dbReference type="PANTHER" id="PTHR37957">
    <property type="entry name" value="BLR7070 PROTEIN"/>
    <property type="match status" value="1"/>
</dbReference>
<accession>A0ABT6DHR3</accession>
<evidence type="ECO:0000256" key="1">
    <source>
        <dbReference type="SAM" id="SignalP"/>
    </source>
</evidence>
<comment type="caution">
    <text evidence="3">The sequence shown here is derived from an EMBL/GenBank/DDBJ whole genome shotgun (WGS) entry which is preliminary data.</text>
</comment>
<gene>
    <name evidence="3" type="ORF">NWE73_03755</name>
</gene>
<name>A0ABT6DHR3_9BACT</name>
<evidence type="ECO:0000313" key="4">
    <source>
        <dbReference type="Proteomes" id="UP001152321"/>
    </source>
</evidence>
<dbReference type="Proteomes" id="UP001152321">
    <property type="component" value="Unassembled WGS sequence"/>
</dbReference>
<feature type="chain" id="PRO_5047412850" evidence="1">
    <location>
        <begin position="20"/>
        <end position="380"/>
    </location>
</feature>
<dbReference type="RefSeq" id="WP_277576939.1">
    <property type="nucleotide sequence ID" value="NZ_JANRMI010000001.1"/>
</dbReference>
<organism evidence="3 4">
    <name type="scientific">Bdellovibrio svalbardensis</name>
    <dbReference type="NCBI Taxonomy" id="2972972"/>
    <lineage>
        <taxon>Bacteria</taxon>
        <taxon>Pseudomonadati</taxon>
        <taxon>Bdellovibrionota</taxon>
        <taxon>Bdellovibrionia</taxon>
        <taxon>Bdellovibrionales</taxon>
        <taxon>Pseudobdellovibrionaceae</taxon>
        <taxon>Bdellovibrio</taxon>
    </lineage>
</organism>
<evidence type="ECO:0000313" key="3">
    <source>
        <dbReference type="EMBL" id="MDG0815464.1"/>
    </source>
</evidence>
<feature type="domain" description="Phytase-like" evidence="2">
    <location>
        <begin position="39"/>
        <end position="364"/>
    </location>
</feature>
<dbReference type="Pfam" id="PF13449">
    <property type="entry name" value="Phytase-like"/>
    <property type="match status" value="1"/>
</dbReference>
<dbReference type="InterPro" id="IPR027372">
    <property type="entry name" value="Phytase-like_dom"/>
</dbReference>
<keyword evidence="4" id="KW-1185">Reference proteome</keyword>
<keyword evidence="1" id="KW-0732">Signal</keyword>
<dbReference type="EMBL" id="JANRMI010000001">
    <property type="protein sequence ID" value="MDG0815464.1"/>
    <property type="molecule type" value="Genomic_DNA"/>
</dbReference>
<reference evidence="3" key="1">
    <citation type="submission" date="2022-08" db="EMBL/GenBank/DDBJ databases">
        <title>Novel Bdellovibrio Species Isolated from Svalbard: Designation Bdellovibrio svalbardensis.</title>
        <authorList>
            <person name="Mitchell R.J."/>
            <person name="Choi S.Y."/>
        </authorList>
    </citation>
    <scope>NUCLEOTIDE SEQUENCE</scope>
    <source>
        <strain evidence="3">PAP01</strain>
    </source>
</reference>
<protein>
    <submittedName>
        <fullName evidence="3">Esterase-like activity of phytase family protein</fullName>
    </submittedName>
</protein>
<sequence>MKTVLLSVALVLASTSAHALRLEYFGETSIPTGTKYEKTTIGGLSAITWQNNTLYALSDDKGRAGDPRFYEFDLKLGQQTETAKAGIKTDGKKTVVLTPKAVHFVTNLPKEGERKALLDPEGLVRLPDGDLLISSEGSNDAKPRAMPRIFRVTATGEWKSDFPIPDKYLPETIGQQTKGIQNNLAFESLTSIADGKFVFTSTESCLAQDIVSGKEAEGDTIRILKFEDKGPLGYKPVAEFAYHVDAFKDNQKGPEVFRGVSEILALSETKLLVMERGVRMVGKSWAQTIGIYLVDLSKATNTLEINKLEGAKYQVADKVKLIDFETDLNKERSGKTIQNFEGLAWGPTLPDGRRSLLVMVDNNFSKYELTEFVVFAVEGE</sequence>
<proteinExistence type="predicted"/>
<evidence type="ECO:0000259" key="2">
    <source>
        <dbReference type="Pfam" id="PF13449"/>
    </source>
</evidence>
<dbReference type="PANTHER" id="PTHR37957:SF1">
    <property type="entry name" value="PHYTASE-LIKE DOMAIN-CONTAINING PROTEIN"/>
    <property type="match status" value="1"/>
</dbReference>
<feature type="signal peptide" evidence="1">
    <location>
        <begin position="1"/>
        <end position="19"/>
    </location>
</feature>